<keyword evidence="1 2" id="KW-0129">CBS domain</keyword>
<dbReference type="SMART" id="SM00116">
    <property type="entry name" value="CBS"/>
    <property type="match status" value="2"/>
</dbReference>
<keyword evidence="5" id="KW-1185">Reference proteome</keyword>
<accession>A0ABX8AWI5</accession>
<name>A0ABX8AWI5_9BACT</name>
<dbReference type="InterPro" id="IPR000644">
    <property type="entry name" value="CBS_dom"/>
</dbReference>
<dbReference type="RefSeq" id="WP_211421470.1">
    <property type="nucleotide sequence ID" value="NZ_CP072642.1"/>
</dbReference>
<dbReference type="InterPro" id="IPR046342">
    <property type="entry name" value="CBS_dom_sf"/>
</dbReference>
<dbReference type="PROSITE" id="PS51371">
    <property type="entry name" value="CBS"/>
    <property type="match status" value="2"/>
</dbReference>
<feature type="domain" description="CBS" evidence="3">
    <location>
        <begin position="7"/>
        <end position="67"/>
    </location>
</feature>
<evidence type="ECO:0000259" key="3">
    <source>
        <dbReference type="PROSITE" id="PS51371"/>
    </source>
</evidence>
<organism evidence="4 5">
    <name type="scientific">Chloracidobacterium sp. N</name>
    <dbReference type="NCBI Taxonomy" id="2821540"/>
    <lineage>
        <taxon>Bacteria</taxon>
        <taxon>Pseudomonadati</taxon>
        <taxon>Acidobacteriota</taxon>
        <taxon>Terriglobia</taxon>
        <taxon>Terriglobales</taxon>
        <taxon>Acidobacteriaceae</taxon>
        <taxon>Chloracidobacterium</taxon>
        <taxon>Chloracidobacterium aggregatum</taxon>
    </lineage>
</organism>
<proteinExistence type="predicted"/>
<evidence type="ECO:0000256" key="2">
    <source>
        <dbReference type="PROSITE-ProRule" id="PRU00703"/>
    </source>
</evidence>
<protein>
    <submittedName>
        <fullName evidence="4">CBS domain-containing protein</fullName>
    </submittedName>
</protein>
<dbReference type="EMBL" id="CP072642">
    <property type="protein sequence ID" value="QUV93049.1"/>
    <property type="molecule type" value="Genomic_DNA"/>
</dbReference>
<feature type="domain" description="CBS" evidence="3">
    <location>
        <begin position="74"/>
        <end position="124"/>
    </location>
</feature>
<dbReference type="PANTHER" id="PTHR43080">
    <property type="entry name" value="CBS DOMAIN-CONTAINING PROTEIN CBSX3, MITOCHONDRIAL"/>
    <property type="match status" value="1"/>
</dbReference>
<evidence type="ECO:0000256" key="1">
    <source>
        <dbReference type="ARBA" id="ARBA00023122"/>
    </source>
</evidence>
<evidence type="ECO:0000313" key="4">
    <source>
        <dbReference type="EMBL" id="QUV93049.1"/>
    </source>
</evidence>
<sequence length="124" mass="14111">MRAKDLMTSDFDFISGDATVRQALELMNQTRVHCLIVLPRDEYDGHGIITDRDIVYKVIATGGNLDKAYVHQVMTKPMFFVEPLHDIRAIARLLRAHKLTRAPVVEVGKIIGIVSITDIIRHFR</sequence>
<reference evidence="4 5" key="1">
    <citation type="submission" date="2021-03" db="EMBL/GenBank/DDBJ databases">
        <title>Genomic and phenotypic characterization of Chloracidobacterium isolates provides evidence for multiple species.</title>
        <authorList>
            <person name="Saini M.K."/>
            <person name="Costas A.M.G."/>
            <person name="Tank M."/>
            <person name="Bryant D.A."/>
        </authorList>
    </citation>
    <scope>NUCLEOTIDE SEQUENCE [LARGE SCALE GENOMIC DNA]</scope>
    <source>
        <strain evidence="4 5">N</strain>
    </source>
</reference>
<dbReference type="Pfam" id="PF00571">
    <property type="entry name" value="CBS"/>
    <property type="match status" value="2"/>
</dbReference>
<dbReference type="PANTHER" id="PTHR43080:SF2">
    <property type="entry name" value="CBS DOMAIN-CONTAINING PROTEIN"/>
    <property type="match status" value="1"/>
</dbReference>
<dbReference type="Gene3D" id="3.10.580.10">
    <property type="entry name" value="CBS-domain"/>
    <property type="match status" value="1"/>
</dbReference>
<evidence type="ECO:0000313" key="5">
    <source>
        <dbReference type="Proteomes" id="UP000677668"/>
    </source>
</evidence>
<dbReference type="Proteomes" id="UP000677668">
    <property type="component" value="Chromosome 1"/>
</dbReference>
<dbReference type="InterPro" id="IPR051257">
    <property type="entry name" value="Diverse_CBS-Domain"/>
</dbReference>
<dbReference type="SUPFAM" id="SSF54631">
    <property type="entry name" value="CBS-domain pair"/>
    <property type="match status" value="1"/>
</dbReference>
<gene>
    <name evidence="4" type="ORF">J8C05_06580</name>
</gene>